<dbReference type="EC" id="3.1.1.11" evidence="3"/>
<dbReference type="InterPro" id="IPR000070">
    <property type="entry name" value="Pectinesterase_cat"/>
</dbReference>
<keyword evidence="4" id="KW-0378">Hydrolase</keyword>
<dbReference type="RefSeq" id="XP_047764596.1">
    <property type="nucleotide sequence ID" value="XM_047909677.1"/>
</dbReference>
<dbReference type="GO" id="GO:0042545">
    <property type="term" value="P:cell wall modification"/>
    <property type="evidence" value="ECO:0007669"/>
    <property type="project" value="InterPro"/>
</dbReference>
<dbReference type="AlphaFoldDB" id="A0A9Q8URY8"/>
<evidence type="ECO:0000313" key="7">
    <source>
        <dbReference type="EMBL" id="UJO20230.1"/>
    </source>
</evidence>
<dbReference type="GO" id="GO:0045490">
    <property type="term" value="P:pectin catabolic process"/>
    <property type="evidence" value="ECO:0007669"/>
    <property type="project" value="TreeGrafter"/>
</dbReference>
<sequence>MLCRQLERHKSEFQHIVVLLPSRSSWLSSIQVSYKPHLVTMLGKASLASGLLWTSVSLALSFNRTQCQYPTKDLLEGCPNGTLLVGANQTYTSVQSAVLSLPKNNASYTILVLPGDYTEQVNITRQGPVTILGQTYHPNNASANLVNIIWHNATGTATIGTYDNTYTSTLTVAPTLNSSLTGSGPTGNAVLAETPFGNENFRAYNLNFINDYLPYSAGPSLALSMSYSNAGFYYSQFLSYQDTVYVGKLGNAYMHECIIGGQTDFFYGFGTLWVENSNVLLRGCGGGITAWKGTNNTHENKYGVYIHDSQVIAANDTLDITHKCALGRPWNAQHRSIFSNSYLDDSILPAGYIEWSTTEPRVHFNTTMAEYHTYGPGFNATARAASNVTIELTTQQYEPYSTPEKVFQFPFTGTFGNTAWIDKDPLAC</sequence>
<comment type="pathway">
    <text evidence="1">Glycan metabolism; pectin degradation; 2-dehydro-3-deoxy-D-gluconate from pectin: step 1/5.</text>
</comment>
<dbReference type="GeneID" id="71990407"/>
<evidence type="ECO:0000256" key="4">
    <source>
        <dbReference type="ARBA" id="ARBA00022801"/>
    </source>
</evidence>
<evidence type="ECO:0000256" key="1">
    <source>
        <dbReference type="ARBA" id="ARBA00005184"/>
    </source>
</evidence>
<dbReference type="Pfam" id="PF01095">
    <property type="entry name" value="Pectinesterase"/>
    <property type="match status" value="1"/>
</dbReference>
<reference evidence="7" key="2">
    <citation type="journal article" date="2022" name="Microb. Genom.">
        <title>A chromosome-scale genome assembly of the tomato pathogen Cladosporium fulvum reveals a compartmentalized genome architecture and the presence of a dispensable chromosome.</title>
        <authorList>
            <person name="Zaccaron A.Z."/>
            <person name="Chen L.H."/>
            <person name="Samaras A."/>
            <person name="Stergiopoulos I."/>
        </authorList>
    </citation>
    <scope>NUCLEOTIDE SEQUENCE</scope>
    <source>
        <strain evidence="7">Race5_Kim</strain>
    </source>
</reference>
<keyword evidence="5" id="KW-0063">Aspartyl esterase</keyword>
<dbReference type="EMBL" id="CP090169">
    <property type="protein sequence ID" value="UJO20230.1"/>
    <property type="molecule type" value="Genomic_DNA"/>
</dbReference>
<dbReference type="OrthoDB" id="2019149at2759"/>
<dbReference type="Proteomes" id="UP000756132">
    <property type="component" value="Chromosome 7"/>
</dbReference>
<gene>
    <name evidence="7" type="ORF">CLAFUR5_10529</name>
</gene>
<evidence type="ECO:0000259" key="6">
    <source>
        <dbReference type="Pfam" id="PF01095"/>
    </source>
</evidence>
<organism evidence="7 8">
    <name type="scientific">Passalora fulva</name>
    <name type="common">Tomato leaf mold</name>
    <name type="synonym">Cladosporium fulvum</name>
    <dbReference type="NCBI Taxonomy" id="5499"/>
    <lineage>
        <taxon>Eukaryota</taxon>
        <taxon>Fungi</taxon>
        <taxon>Dikarya</taxon>
        <taxon>Ascomycota</taxon>
        <taxon>Pezizomycotina</taxon>
        <taxon>Dothideomycetes</taxon>
        <taxon>Dothideomycetidae</taxon>
        <taxon>Mycosphaerellales</taxon>
        <taxon>Mycosphaerellaceae</taxon>
        <taxon>Fulvia</taxon>
    </lineage>
</organism>
<protein>
    <recommendedName>
        <fullName evidence="3">pectinesterase</fullName>
        <ecNumber evidence="3">3.1.1.11</ecNumber>
    </recommendedName>
</protein>
<feature type="domain" description="Pectinesterase catalytic" evidence="6">
    <location>
        <begin position="199"/>
        <end position="386"/>
    </location>
</feature>
<evidence type="ECO:0000313" key="8">
    <source>
        <dbReference type="Proteomes" id="UP000756132"/>
    </source>
</evidence>
<evidence type="ECO:0000256" key="3">
    <source>
        <dbReference type="ARBA" id="ARBA00013229"/>
    </source>
</evidence>
<name>A0A9Q8URY8_PASFU</name>
<keyword evidence="8" id="KW-1185">Reference proteome</keyword>
<dbReference type="SUPFAM" id="SSF51126">
    <property type="entry name" value="Pectin lyase-like"/>
    <property type="match status" value="1"/>
</dbReference>
<evidence type="ECO:0000256" key="2">
    <source>
        <dbReference type="ARBA" id="ARBA00008891"/>
    </source>
</evidence>
<accession>A0A9Q8URY8</accession>
<dbReference type="InterPro" id="IPR012334">
    <property type="entry name" value="Pectin_lyas_fold"/>
</dbReference>
<dbReference type="Gene3D" id="2.160.20.10">
    <property type="entry name" value="Single-stranded right-handed beta-helix, Pectin lyase-like"/>
    <property type="match status" value="1"/>
</dbReference>
<evidence type="ECO:0000256" key="5">
    <source>
        <dbReference type="ARBA" id="ARBA00023085"/>
    </source>
</evidence>
<dbReference type="PANTHER" id="PTHR31321">
    <property type="entry name" value="ACYL-COA THIOESTER HYDROLASE YBHC-RELATED"/>
    <property type="match status" value="1"/>
</dbReference>
<reference evidence="7" key="1">
    <citation type="submission" date="2021-12" db="EMBL/GenBank/DDBJ databases">
        <authorList>
            <person name="Zaccaron A."/>
            <person name="Stergiopoulos I."/>
        </authorList>
    </citation>
    <scope>NUCLEOTIDE SEQUENCE</scope>
    <source>
        <strain evidence="7">Race5_Kim</strain>
    </source>
</reference>
<dbReference type="PANTHER" id="PTHR31321:SF137">
    <property type="entry name" value="PECTIN METHYL ESTERASE (EUROFUNG)"/>
    <property type="match status" value="1"/>
</dbReference>
<proteinExistence type="inferred from homology"/>
<dbReference type="InterPro" id="IPR011050">
    <property type="entry name" value="Pectin_lyase_fold/virulence"/>
</dbReference>
<dbReference type="KEGG" id="ffu:CLAFUR5_10529"/>
<dbReference type="GO" id="GO:0030599">
    <property type="term" value="F:pectinesterase activity"/>
    <property type="evidence" value="ECO:0007669"/>
    <property type="project" value="UniProtKB-EC"/>
</dbReference>
<comment type="similarity">
    <text evidence="2">Belongs to the pectinesterase family.</text>
</comment>